<dbReference type="Pfam" id="PF13499">
    <property type="entry name" value="EF-hand_7"/>
    <property type="match status" value="2"/>
</dbReference>
<dbReference type="PROSITE" id="PS00018">
    <property type="entry name" value="EF_HAND_1"/>
    <property type="match status" value="3"/>
</dbReference>
<keyword evidence="2" id="KW-0106">Calcium</keyword>
<feature type="domain" description="EF-hand" evidence="3">
    <location>
        <begin position="39"/>
        <end position="74"/>
    </location>
</feature>
<reference evidence="4" key="1">
    <citation type="submission" date="2022-07" db="EMBL/GenBank/DDBJ databases">
        <title>Phylogenomic reconstructions and comparative analyses of Kickxellomycotina fungi.</title>
        <authorList>
            <person name="Reynolds N.K."/>
            <person name="Stajich J.E."/>
            <person name="Barry K."/>
            <person name="Grigoriev I.V."/>
            <person name="Crous P."/>
            <person name="Smith M.E."/>
        </authorList>
    </citation>
    <scope>NUCLEOTIDE SEQUENCE</scope>
    <source>
        <strain evidence="4">NBRC 105414</strain>
    </source>
</reference>
<dbReference type="GO" id="GO:0005509">
    <property type="term" value="F:calcium ion binding"/>
    <property type="evidence" value="ECO:0007669"/>
    <property type="project" value="InterPro"/>
</dbReference>
<dbReference type="OrthoDB" id="26525at2759"/>
<dbReference type="Pfam" id="PF13202">
    <property type="entry name" value="EF-hand_5"/>
    <property type="match status" value="1"/>
</dbReference>
<dbReference type="GO" id="GO:0043226">
    <property type="term" value="C:organelle"/>
    <property type="evidence" value="ECO:0007669"/>
    <property type="project" value="UniProtKB-ARBA"/>
</dbReference>
<dbReference type="CDD" id="cd00051">
    <property type="entry name" value="EFh"/>
    <property type="match status" value="2"/>
</dbReference>
<evidence type="ECO:0000313" key="4">
    <source>
        <dbReference type="EMBL" id="KAJ2784375.1"/>
    </source>
</evidence>
<organism evidence="4 5">
    <name type="scientific">Coemansia javaensis</name>
    <dbReference type="NCBI Taxonomy" id="2761396"/>
    <lineage>
        <taxon>Eukaryota</taxon>
        <taxon>Fungi</taxon>
        <taxon>Fungi incertae sedis</taxon>
        <taxon>Zoopagomycota</taxon>
        <taxon>Kickxellomycotina</taxon>
        <taxon>Kickxellomycetes</taxon>
        <taxon>Kickxellales</taxon>
        <taxon>Kickxellaceae</taxon>
        <taxon>Coemansia</taxon>
    </lineage>
</organism>
<name>A0A9W8HGC4_9FUNG</name>
<dbReference type="PROSITE" id="PS50222">
    <property type="entry name" value="EF_HAND_2"/>
    <property type="match status" value="5"/>
</dbReference>
<gene>
    <name evidence="4" type="ORF">H4R18_001179</name>
</gene>
<dbReference type="InterPro" id="IPR002048">
    <property type="entry name" value="EF_hand_dom"/>
</dbReference>
<dbReference type="Proteomes" id="UP001140217">
    <property type="component" value="Unassembled WGS sequence"/>
</dbReference>
<dbReference type="Gene3D" id="1.10.238.10">
    <property type="entry name" value="EF-hand"/>
    <property type="match status" value="3"/>
</dbReference>
<dbReference type="SMART" id="SM00054">
    <property type="entry name" value="EFh"/>
    <property type="match status" value="5"/>
</dbReference>
<dbReference type="FunFam" id="1.10.238.10:FF:000001">
    <property type="entry name" value="Calmodulin 1"/>
    <property type="match status" value="1"/>
</dbReference>
<dbReference type="AlphaFoldDB" id="A0A9W8HGC4"/>
<evidence type="ECO:0000256" key="2">
    <source>
        <dbReference type="ARBA" id="ARBA00022837"/>
    </source>
</evidence>
<dbReference type="FunFam" id="1.10.238.10:FF:000178">
    <property type="entry name" value="Calmodulin-2 A"/>
    <property type="match status" value="1"/>
</dbReference>
<sequence length="227" mass="24927">MGDKRQEYREAFELFDKDKSGTITRDELASLLWSLGHSPSEQELQDMINEVDRDGNGVIDFEEFVGMMERTRAVAVEEIRRAFNCVDGDRDGIISMAQVGVAVQALGYDPADAQVGAAIEAHLAASKTAAAPASDAGPLKMTFDEFVALVRALPPLPEDPDAELREAFNVFDKDGNGSISRSELRQVMASLGENLTEDEINAMFNEADTNRDEAISFPEFKVMMKGK</sequence>
<evidence type="ECO:0000256" key="1">
    <source>
        <dbReference type="ARBA" id="ARBA00022737"/>
    </source>
</evidence>
<feature type="domain" description="EF-hand" evidence="3">
    <location>
        <begin position="159"/>
        <end position="194"/>
    </location>
</feature>
<dbReference type="InterPro" id="IPR011992">
    <property type="entry name" value="EF-hand-dom_pair"/>
</dbReference>
<keyword evidence="1" id="KW-0677">Repeat</keyword>
<keyword evidence="5" id="KW-1185">Reference proteome</keyword>
<dbReference type="EMBL" id="JANBUL010000028">
    <property type="protein sequence ID" value="KAJ2784375.1"/>
    <property type="molecule type" value="Genomic_DNA"/>
</dbReference>
<accession>A0A9W8HGC4</accession>
<evidence type="ECO:0000313" key="5">
    <source>
        <dbReference type="Proteomes" id="UP001140217"/>
    </source>
</evidence>
<evidence type="ECO:0000259" key="3">
    <source>
        <dbReference type="PROSITE" id="PS50222"/>
    </source>
</evidence>
<proteinExistence type="predicted"/>
<dbReference type="InterPro" id="IPR050145">
    <property type="entry name" value="Centrin_CML-like"/>
</dbReference>
<comment type="caution">
    <text evidence="4">The sequence shown here is derived from an EMBL/GenBank/DDBJ whole genome shotgun (WGS) entry which is preliminary data.</text>
</comment>
<feature type="domain" description="EF-hand" evidence="3">
    <location>
        <begin position="3"/>
        <end position="38"/>
    </location>
</feature>
<dbReference type="InterPro" id="IPR018247">
    <property type="entry name" value="EF_Hand_1_Ca_BS"/>
</dbReference>
<feature type="domain" description="EF-hand" evidence="3">
    <location>
        <begin position="195"/>
        <end position="227"/>
    </location>
</feature>
<feature type="domain" description="EF-hand" evidence="3">
    <location>
        <begin position="77"/>
        <end position="109"/>
    </location>
</feature>
<dbReference type="SUPFAM" id="SSF47473">
    <property type="entry name" value="EF-hand"/>
    <property type="match status" value="2"/>
</dbReference>
<protein>
    <recommendedName>
        <fullName evidence="3">EF-hand domain-containing protein</fullName>
    </recommendedName>
</protein>
<dbReference type="PANTHER" id="PTHR23050">
    <property type="entry name" value="CALCIUM BINDING PROTEIN"/>
    <property type="match status" value="1"/>
</dbReference>